<evidence type="ECO:0000313" key="2">
    <source>
        <dbReference type="Proteomes" id="UP000215465"/>
    </source>
</evidence>
<name>A0A8B4GE78_EIKCO</name>
<evidence type="ECO:0000313" key="1">
    <source>
        <dbReference type="EMBL" id="SNW08245.1"/>
    </source>
</evidence>
<dbReference type="Pfam" id="PF04883">
    <property type="entry name" value="HK97-gp10_like"/>
    <property type="match status" value="1"/>
</dbReference>
<evidence type="ECO:0008006" key="3">
    <source>
        <dbReference type="Google" id="ProtNLM"/>
    </source>
</evidence>
<dbReference type="Proteomes" id="UP000215465">
    <property type="component" value="Chromosome 1"/>
</dbReference>
<proteinExistence type="predicted"/>
<dbReference type="KEGG" id="ecor:SAMEA4412678_0931"/>
<dbReference type="RefSeq" id="WP_003824396.1">
    <property type="nucleotide sequence ID" value="NZ_CP082861.1"/>
</dbReference>
<dbReference type="GeneID" id="60769824"/>
<dbReference type="InterPro" id="IPR010064">
    <property type="entry name" value="HK97-gp10_tail"/>
</dbReference>
<organism evidence="1 2">
    <name type="scientific">Eikenella corrodens</name>
    <dbReference type="NCBI Taxonomy" id="539"/>
    <lineage>
        <taxon>Bacteria</taxon>
        <taxon>Pseudomonadati</taxon>
        <taxon>Pseudomonadota</taxon>
        <taxon>Betaproteobacteria</taxon>
        <taxon>Neisseriales</taxon>
        <taxon>Neisseriaceae</taxon>
        <taxon>Eikenella</taxon>
    </lineage>
</organism>
<gene>
    <name evidence="1" type="ORF">SAMEA4412678_00931</name>
</gene>
<accession>A0A8B4GE78</accession>
<dbReference type="EMBL" id="LT906482">
    <property type="protein sequence ID" value="SNW08245.1"/>
    <property type="molecule type" value="Genomic_DNA"/>
</dbReference>
<dbReference type="AlphaFoldDB" id="A0A8B4GE78"/>
<sequence>MRGFGSQISAWADAVRQKLDAAADEIVQEAHRRLLEQTPVDSGDLKASWTQSVNVLPTAFNGSTVTAKAGQVVYIATDKVYAPIIEYGLYPNPPKHPTGRTTNGYSTQAPQGMVRITVTNMQNWLEGKQWT</sequence>
<reference evidence="1 2" key="1">
    <citation type="submission" date="2017-06" db="EMBL/GenBank/DDBJ databases">
        <authorList>
            <consortium name="Pathogen Informatics"/>
        </authorList>
    </citation>
    <scope>NUCLEOTIDE SEQUENCE [LARGE SCALE GENOMIC DNA]</scope>
    <source>
        <strain evidence="1 2">NCTC10596</strain>
    </source>
</reference>
<protein>
    <recommendedName>
        <fullName evidence="3">HK97 gp10 family phage protein</fullName>
    </recommendedName>
</protein>